<sequence>MRQSPWISLLLIALTTSGREGTLTTPTIFPSAKPTPSSHLPKPRAIPAESPSQTVLPASTPRTLQPRATSPPSTHLPADVCRAKPVRSTVCSDTYNGAMAFYFNQKVRRCVRYQTTNCVDPIFSTERACFVQCHMGSPVAKLDLPH</sequence>
<protein>
    <submittedName>
        <fullName evidence="1">Uncharacterized protein</fullName>
    </submittedName>
</protein>
<proteinExistence type="predicted"/>
<name>A0ACC2UEB1_9FUNG</name>
<keyword evidence="2" id="KW-1185">Reference proteome</keyword>
<dbReference type="Proteomes" id="UP001165960">
    <property type="component" value="Unassembled WGS sequence"/>
</dbReference>
<dbReference type="EMBL" id="QTSX02000766">
    <property type="protein sequence ID" value="KAJ9085390.1"/>
    <property type="molecule type" value="Genomic_DNA"/>
</dbReference>
<accession>A0ACC2UEB1</accession>
<evidence type="ECO:0000313" key="2">
    <source>
        <dbReference type="Proteomes" id="UP001165960"/>
    </source>
</evidence>
<comment type="caution">
    <text evidence="1">The sequence shown here is derived from an EMBL/GenBank/DDBJ whole genome shotgun (WGS) entry which is preliminary data.</text>
</comment>
<reference evidence="1" key="1">
    <citation type="submission" date="2022-04" db="EMBL/GenBank/DDBJ databases">
        <title>Genome of the entomopathogenic fungus Entomophthora muscae.</title>
        <authorList>
            <person name="Elya C."/>
            <person name="Lovett B.R."/>
            <person name="Lee E."/>
            <person name="Macias A.M."/>
            <person name="Hajek A.E."/>
            <person name="De Bivort B.L."/>
            <person name="Kasson M.T."/>
            <person name="De Fine Licht H.H."/>
            <person name="Stajich J.E."/>
        </authorList>
    </citation>
    <scope>NUCLEOTIDE SEQUENCE</scope>
    <source>
        <strain evidence="1">Berkeley</strain>
    </source>
</reference>
<organism evidence="1 2">
    <name type="scientific">Entomophthora muscae</name>
    <dbReference type="NCBI Taxonomy" id="34485"/>
    <lineage>
        <taxon>Eukaryota</taxon>
        <taxon>Fungi</taxon>
        <taxon>Fungi incertae sedis</taxon>
        <taxon>Zoopagomycota</taxon>
        <taxon>Entomophthoromycotina</taxon>
        <taxon>Entomophthoromycetes</taxon>
        <taxon>Entomophthorales</taxon>
        <taxon>Entomophthoraceae</taxon>
        <taxon>Entomophthora</taxon>
    </lineage>
</organism>
<gene>
    <name evidence="1" type="ORF">DSO57_1014606</name>
</gene>
<evidence type="ECO:0000313" key="1">
    <source>
        <dbReference type="EMBL" id="KAJ9085390.1"/>
    </source>
</evidence>